<name>A3QCV4_SHELP</name>
<dbReference type="InterPro" id="IPR005960">
    <property type="entry name" value="Phe-4-hydroxylase_mono"/>
</dbReference>
<dbReference type="GO" id="GO:0006559">
    <property type="term" value="P:L-phenylalanine catabolic process"/>
    <property type="evidence" value="ECO:0007669"/>
    <property type="project" value="UniProtKB-UniPathway"/>
</dbReference>
<dbReference type="SUPFAM" id="SSF56534">
    <property type="entry name" value="Aromatic aminoacid monoxygenases, catalytic and oligomerization domains"/>
    <property type="match status" value="1"/>
</dbReference>
<dbReference type="EMBL" id="CP000606">
    <property type="protein sequence ID" value="ABO23302.1"/>
    <property type="molecule type" value="Genomic_DNA"/>
</dbReference>
<dbReference type="Pfam" id="PF00351">
    <property type="entry name" value="Biopterin_H"/>
    <property type="match status" value="1"/>
</dbReference>
<evidence type="ECO:0000256" key="13">
    <source>
        <dbReference type="PIRSR" id="PIRSR601273-2"/>
    </source>
</evidence>
<evidence type="ECO:0000256" key="5">
    <source>
        <dbReference type="ARBA" id="ARBA00011995"/>
    </source>
</evidence>
<evidence type="ECO:0000256" key="8">
    <source>
        <dbReference type="ARBA" id="ARBA00023002"/>
    </source>
</evidence>
<feature type="domain" description="Biopterin-dependent aromatic amino acid hydroxylase family profile" evidence="14">
    <location>
        <begin position="1"/>
        <end position="277"/>
    </location>
</feature>
<evidence type="ECO:0000256" key="1">
    <source>
        <dbReference type="ARBA" id="ARBA00001060"/>
    </source>
</evidence>
<organism evidence="15 16">
    <name type="scientific">Shewanella loihica (strain ATCC BAA-1088 / PV-4)</name>
    <dbReference type="NCBI Taxonomy" id="323850"/>
    <lineage>
        <taxon>Bacteria</taxon>
        <taxon>Pseudomonadati</taxon>
        <taxon>Pseudomonadota</taxon>
        <taxon>Gammaproteobacteria</taxon>
        <taxon>Alteromonadales</taxon>
        <taxon>Shewanellaceae</taxon>
        <taxon>Shewanella</taxon>
    </lineage>
</organism>
<comment type="cofactor">
    <cofactor evidence="2 13">
        <name>Fe(2+)</name>
        <dbReference type="ChEBI" id="CHEBI:29033"/>
    </cofactor>
</comment>
<evidence type="ECO:0000256" key="12">
    <source>
        <dbReference type="ARBA" id="ARBA00029922"/>
    </source>
</evidence>
<dbReference type="NCBIfam" id="NF008877">
    <property type="entry name" value="PRK11913.1-2"/>
    <property type="match status" value="1"/>
</dbReference>
<dbReference type="NCBIfam" id="TIGR01267">
    <property type="entry name" value="Phe4hydrox_mono"/>
    <property type="match status" value="1"/>
</dbReference>
<accession>A3QCV4</accession>
<feature type="binding site" evidence="13">
    <location>
        <position position="134"/>
    </location>
    <ligand>
        <name>Fe cation</name>
        <dbReference type="ChEBI" id="CHEBI:24875"/>
    </ligand>
</feature>
<evidence type="ECO:0000256" key="6">
    <source>
        <dbReference type="ARBA" id="ARBA00020276"/>
    </source>
</evidence>
<keyword evidence="10" id="KW-0503">Monooxygenase</keyword>
<comment type="pathway">
    <text evidence="3">Amino-acid degradation; L-phenylalanine degradation; acetoacetate and fumarate from L-phenylalanine: step 1/6.</text>
</comment>
<dbReference type="InterPro" id="IPR036951">
    <property type="entry name" value="ArAA_hydroxylase_sf"/>
</dbReference>
<dbReference type="Gene3D" id="1.10.800.10">
    <property type="entry name" value="Aromatic amino acid hydroxylase"/>
    <property type="match status" value="1"/>
</dbReference>
<evidence type="ECO:0000256" key="4">
    <source>
        <dbReference type="ARBA" id="ARBA00009712"/>
    </source>
</evidence>
<dbReference type="PANTHER" id="PTHR11473">
    <property type="entry name" value="AROMATIC AMINO ACID HYDROXYLASE"/>
    <property type="match status" value="1"/>
</dbReference>
<dbReference type="InterPro" id="IPR018301">
    <property type="entry name" value="ArAA_hydroxylase_Fe/CU_BS"/>
</dbReference>
<dbReference type="Proteomes" id="UP000001558">
    <property type="component" value="Chromosome"/>
</dbReference>
<dbReference type="InterPro" id="IPR036329">
    <property type="entry name" value="Aro-AA_hydroxylase_C_sf"/>
</dbReference>
<proteinExistence type="inferred from homology"/>
<evidence type="ECO:0000256" key="2">
    <source>
        <dbReference type="ARBA" id="ARBA00001954"/>
    </source>
</evidence>
<protein>
    <recommendedName>
        <fullName evidence="6">Phenylalanine-4-hydroxylase</fullName>
        <ecNumber evidence="5">1.14.16.1</ecNumber>
    </recommendedName>
    <alternativeName>
        <fullName evidence="12">Phe-4-monooxygenase</fullName>
    </alternativeName>
</protein>
<comment type="similarity">
    <text evidence="4">Belongs to the biopterin-dependent aromatic amino acid hydroxylase family.</text>
</comment>
<dbReference type="KEGG" id="slo:Shew_1435"/>
<evidence type="ECO:0000256" key="10">
    <source>
        <dbReference type="ARBA" id="ARBA00023033"/>
    </source>
</evidence>
<dbReference type="eggNOG" id="COG3186">
    <property type="taxonomic scope" value="Bacteria"/>
</dbReference>
<keyword evidence="16" id="KW-1185">Reference proteome</keyword>
<dbReference type="InterPro" id="IPR001273">
    <property type="entry name" value="ArAA_hydroxylase"/>
</dbReference>
<comment type="catalytic activity">
    <reaction evidence="1">
        <text>(6R)-L-erythro-5,6,7,8-tetrahydrobiopterin + L-phenylalanine + O2 = (4aS,6R)-4a-hydroxy-L-erythro-5,6,7,8-tetrahydrobiopterin + L-tyrosine</text>
        <dbReference type="Rhea" id="RHEA:20273"/>
        <dbReference type="ChEBI" id="CHEBI:15379"/>
        <dbReference type="ChEBI" id="CHEBI:15642"/>
        <dbReference type="ChEBI" id="CHEBI:58095"/>
        <dbReference type="ChEBI" id="CHEBI:58315"/>
        <dbReference type="ChEBI" id="CHEBI:59560"/>
        <dbReference type="EC" id="1.14.16.1"/>
    </reaction>
</comment>
<dbReference type="PROSITE" id="PS00367">
    <property type="entry name" value="BH4_AAA_HYDROXYL_1"/>
    <property type="match status" value="1"/>
</dbReference>
<dbReference type="HOGENOM" id="CLU_023198_1_1_6"/>
<dbReference type="GO" id="GO:0005506">
    <property type="term" value="F:iron ion binding"/>
    <property type="evidence" value="ECO:0007669"/>
    <property type="project" value="InterPro"/>
</dbReference>
<evidence type="ECO:0000313" key="15">
    <source>
        <dbReference type="EMBL" id="ABO23302.1"/>
    </source>
</evidence>
<dbReference type="PRINTS" id="PR00372">
    <property type="entry name" value="FYWHYDRXLASE"/>
</dbReference>
<keyword evidence="8 15" id="KW-0560">Oxidoreductase</keyword>
<dbReference type="AlphaFoldDB" id="A3QCV4"/>
<dbReference type="InterPro" id="IPR019774">
    <property type="entry name" value="Aromatic-AA_hydroxylase_C"/>
</dbReference>
<dbReference type="UniPathway" id="UPA00139">
    <property type="reaction ID" value="UER00337"/>
</dbReference>
<dbReference type="PROSITE" id="PS51410">
    <property type="entry name" value="BH4_AAA_HYDROXYL_2"/>
    <property type="match status" value="1"/>
</dbReference>
<keyword evidence="7 13" id="KW-0479">Metal-binding</keyword>
<evidence type="ECO:0000256" key="3">
    <source>
        <dbReference type="ARBA" id="ARBA00005088"/>
    </source>
</evidence>
<keyword evidence="11" id="KW-0585">Phenylalanine catabolism</keyword>
<reference evidence="15 16" key="1">
    <citation type="submission" date="2007-03" db="EMBL/GenBank/DDBJ databases">
        <title>Complete sequence of Shewanella loihica PV-4.</title>
        <authorList>
            <consortium name="US DOE Joint Genome Institute"/>
            <person name="Copeland A."/>
            <person name="Lucas S."/>
            <person name="Lapidus A."/>
            <person name="Barry K."/>
            <person name="Detter J.C."/>
            <person name="Glavina del Rio T."/>
            <person name="Hammon N."/>
            <person name="Israni S."/>
            <person name="Dalin E."/>
            <person name="Tice H."/>
            <person name="Pitluck S."/>
            <person name="Chain P."/>
            <person name="Malfatti S."/>
            <person name="Shin M."/>
            <person name="Vergez L."/>
            <person name="Schmutz J."/>
            <person name="Larimer F."/>
            <person name="Land M."/>
            <person name="Hauser L."/>
            <person name="Kyrpides N."/>
            <person name="Mikhailova N."/>
            <person name="Romine M.F."/>
            <person name="Serres G."/>
            <person name="Fredrickson J."/>
            <person name="Tiedje J."/>
            <person name="Richardson P."/>
        </authorList>
    </citation>
    <scope>NUCLEOTIDE SEQUENCE [LARGE SCALE GENOMIC DNA]</scope>
    <source>
        <strain evidence="16">ATCC BAA-1088 / PV-4</strain>
    </source>
</reference>
<dbReference type="STRING" id="323850.Shew_1435"/>
<dbReference type="GO" id="GO:0004505">
    <property type="term" value="F:phenylalanine 4-monooxygenase activity"/>
    <property type="evidence" value="ECO:0007669"/>
    <property type="project" value="UniProtKB-EC"/>
</dbReference>
<evidence type="ECO:0000256" key="9">
    <source>
        <dbReference type="ARBA" id="ARBA00023004"/>
    </source>
</evidence>
<evidence type="ECO:0000313" key="16">
    <source>
        <dbReference type="Proteomes" id="UP000001558"/>
    </source>
</evidence>
<evidence type="ECO:0000256" key="11">
    <source>
        <dbReference type="ARBA" id="ARBA00023232"/>
    </source>
</evidence>
<keyword evidence="9 13" id="KW-0408">Iron</keyword>
<gene>
    <name evidence="15" type="ordered locus">Shew_1435</name>
</gene>
<dbReference type="EC" id="1.14.16.1" evidence="5"/>
<feature type="binding site" evidence="13">
    <location>
        <position position="179"/>
    </location>
    <ligand>
        <name>Fe cation</name>
        <dbReference type="ChEBI" id="CHEBI:24875"/>
    </ligand>
</feature>
<dbReference type="PANTHER" id="PTHR11473:SF24">
    <property type="entry name" value="PHENYLALANINE-4-HYDROXYLASE"/>
    <property type="match status" value="1"/>
</dbReference>
<dbReference type="CDD" id="cd03348">
    <property type="entry name" value="pro_PheOH"/>
    <property type="match status" value="1"/>
</dbReference>
<evidence type="ECO:0000259" key="14">
    <source>
        <dbReference type="PROSITE" id="PS51410"/>
    </source>
</evidence>
<sequence>MEAGAVICVVFIMSKQTTYQARLPDSQGVIQYPDNEHEIWQALYDRQKGNLPHYACDAYLKGLEDLALPADRIPQLGEIDAVLQQATGWKTAAVPALISFEKFFQLLANQEFPVATFIRSKEEFDYLQEPDIFHEIFGHCPLLTNPSFARFSHEYGKLGLAASKEERVFLARLYWFTVEFGLIRQTNDELKIYGGGILSSPGETLYAMSDTPVVKPFDLLDILRTPYRIDIMQPIYYAIDSIDYLDEIVKMDIMGAVTKARQLGLHAPMFEPKSKAS</sequence>
<evidence type="ECO:0000256" key="7">
    <source>
        <dbReference type="ARBA" id="ARBA00022723"/>
    </source>
</evidence>
<feature type="binding site" evidence="13">
    <location>
        <position position="139"/>
    </location>
    <ligand>
        <name>Fe cation</name>
        <dbReference type="ChEBI" id="CHEBI:24875"/>
    </ligand>
</feature>